<comment type="caution">
    <text evidence="1">The sequence shown here is derived from an EMBL/GenBank/DDBJ whole genome shotgun (WGS) entry which is preliminary data.</text>
</comment>
<sequence>MVSYNFSDISPYDDSLPVKLLEEAFAERYCESKKVTKKIWDTVLNKSFPGTPVAEPGRDNVRLVVDAGDEFLNNYKSGAVKLVQEKGRIFAQIKSNGKYGKKLPLKEEHYLDGPDALSVQNAIYLQALGNSLRDIAKQIETIDANVKEVLAGQQNDRLGLYYSGVALYLEASRITDQSFRNQLISQSIKTLSDAVFQLTLGLKSDILYLADKKYNSDKKRAYDLLQEKMLSVDRAFMAIHQSALMKTSIYLQQGEVGAAMAVLEEYERFIAGTIVKNANMLSQCDSRDSGREDGIWKKRAGLQLDVKNAVQRITQARTILILGGE</sequence>
<reference evidence="1" key="1">
    <citation type="journal article" date="2021" name="PeerJ">
        <title>Extensive microbial diversity within the chicken gut microbiome revealed by metagenomics and culture.</title>
        <authorList>
            <person name="Gilroy R."/>
            <person name="Ravi A."/>
            <person name="Getino M."/>
            <person name="Pursley I."/>
            <person name="Horton D.L."/>
            <person name="Alikhan N.F."/>
            <person name="Baker D."/>
            <person name="Gharbi K."/>
            <person name="Hall N."/>
            <person name="Watson M."/>
            <person name="Adriaenssens E.M."/>
            <person name="Foster-Nyarko E."/>
            <person name="Jarju S."/>
            <person name="Secka A."/>
            <person name="Antonio M."/>
            <person name="Oren A."/>
            <person name="Chaudhuri R.R."/>
            <person name="La Ragione R."/>
            <person name="Hildebrand F."/>
            <person name="Pallen M.J."/>
        </authorList>
    </citation>
    <scope>NUCLEOTIDE SEQUENCE</scope>
    <source>
        <strain evidence="1">2239</strain>
    </source>
</reference>
<protein>
    <submittedName>
        <fullName evidence="1">Uncharacterized protein</fullName>
    </submittedName>
</protein>
<organism evidence="1 2">
    <name type="scientific">Candidatus Allofournierella pullicola</name>
    <dbReference type="NCBI Taxonomy" id="2838596"/>
    <lineage>
        <taxon>Bacteria</taxon>
        <taxon>Bacillati</taxon>
        <taxon>Bacillota</taxon>
        <taxon>Clostridia</taxon>
        <taxon>Eubacteriales</taxon>
        <taxon>Oscillospiraceae</taxon>
        <taxon>Allofournierella</taxon>
    </lineage>
</organism>
<gene>
    <name evidence="1" type="ORF">H9865_06495</name>
</gene>
<evidence type="ECO:0000313" key="1">
    <source>
        <dbReference type="EMBL" id="HIX05733.1"/>
    </source>
</evidence>
<reference evidence="1" key="2">
    <citation type="submission" date="2021-04" db="EMBL/GenBank/DDBJ databases">
        <authorList>
            <person name="Gilroy R."/>
        </authorList>
    </citation>
    <scope>NUCLEOTIDE SEQUENCE</scope>
    <source>
        <strain evidence="1">2239</strain>
    </source>
</reference>
<dbReference type="Proteomes" id="UP000824193">
    <property type="component" value="Unassembled WGS sequence"/>
</dbReference>
<evidence type="ECO:0000313" key="2">
    <source>
        <dbReference type="Proteomes" id="UP000824193"/>
    </source>
</evidence>
<dbReference type="EMBL" id="DXFW01000020">
    <property type="protein sequence ID" value="HIX05733.1"/>
    <property type="molecule type" value="Genomic_DNA"/>
</dbReference>
<name>A0A9D1V4C6_9FIRM</name>
<proteinExistence type="predicted"/>
<dbReference type="AlphaFoldDB" id="A0A9D1V4C6"/>
<accession>A0A9D1V4C6</accession>